<evidence type="ECO:0000313" key="2">
    <source>
        <dbReference type="EMBL" id="AEM39288.1"/>
    </source>
</evidence>
<gene>
    <name evidence="2" type="ordered locus">Pyrfu_1430</name>
</gene>
<evidence type="ECO:0000313" key="3">
    <source>
        <dbReference type="Proteomes" id="UP000001037"/>
    </source>
</evidence>
<dbReference type="InParanoid" id="G0EH64"/>
<keyword evidence="1" id="KW-1133">Transmembrane helix</keyword>
<keyword evidence="3" id="KW-1185">Reference proteome</keyword>
<evidence type="ECO:0000256" key="1">
    <source>
        <dbReference type="SAM" id="Phobius"/>
    </source>
</evidence>
<keyword evidence="1" id="KW-0812">Transmembrane</keyword>
<dbReference type="KEGG" id="pfm:Pyrfu_1430"/>
<reference evidence="2 3" key="1">
    <citation type="journal article" date="2011" name="Stand. Genomic Sci.">
        <title>Complete genome sequence of the hyperthermophilic chemolithoautotroph Pyrolobus fumarii type strain (1A).</title>
        <authorList>
            <person name="Anderson I."/>
            <person name="Goker M."/>
            <person name="Nolan M."/>
            <person name="Lucas S."/>
            <person name="Hammon N."/>
            <person name="Deshpande S."/>
            <person name="Cheng J.F."/>
            <person name="Tapia R."/>
            <person name="Han C."/>
            <person name="Goodwin L."/>
            <person name="Pitluck S."/>
            <person name="Huntemann M."/>
            <person name="Liolios K."/>
            <person name="Ivanova N."/>
            <person name="Pagani I."/>
            <person name="Mavromatis K."/>
            <person name="Ovchinikova G."/>
            <person name="Pati A."/>
            <person name="Chen A."/>
            <person name="Palaniappan K."/>
            <person name="Land M."/>
            <person name="Hauser L."/>
            <person name="Brambilla E.M."/>
            <person name="Huber H."/>
            <person name="Yasawong M."/>
            <person name="Rohde M."/>
            <person name="Spring S."/>
            <person name="Abt B."/>
            <person name="Sikorski J."/>
            <person name="Wirth R."/>
            <person name="Detter J.C."/>
            <person name="Woyke T."/>
            <person name="Bristow J."/>
            <person name="Eisen J.A."/>
            <person name="Markowitz V."/>
            <person name="Hugenholtz P."/>
            <person name="Kyrpides N.C."/>
            <person name="Klenk H.P."/>
            <person name="Lapidus A."/>
        </authorList>
    </citation>
    <scope>NUCLEOTIDE SEQUENCE [LARGE SCALE GENOMIC DNA]</scope>
    <source>
        <strain evidence="3">DSM 11204 / 1A</strain>
    </source>
</reference>
<dbReference type="STRING" id="694429.Pyrfu_1430"/>
<name>G0EH64_PYRF1</name>
<feature type="transmembrane region" description="Helical" evidence="1">
    <location>
        <begin position="57"/>
        <end position="75"/>
    </location>
</feature>
<dbReference type="Proteomes" id="UP000001037">
    <property type="component" value="Chromosome"/>
</dbReference>
<proteinExistence type="predicted"/>
<organism evidence="2 3">
    <name type="scientific">Pyrolobus fumarii (strain DSM 11204 / 1A)</name>
    <dbReference type="NCBI Taxonomy" id="694429"/>
    <lineage>
        <taxon>Archaea</taxon>
        <taxon>Thermoproteota</taxon>
        <taxon>Thermoprotei</taxon>
        <taxon>Desulfurococcales</taxon>
        <taxon>Pyrodictiaceae</taxon>
        <taxon>Pyrolobus</taxon>
    </lineage>
</organism>
<keyword evidence="1" id="KW-0472">Membrane</keyword>
<accession>G0EH64</accession>
<feature type="transmembrane region" description="Helical" evidence="1">
    <location>
        <begin position="81"/>
        <end position="103"/>
    </location>
</feature>
<dbReference type="AlphaFoldDB" id="G0EH64"/>
<dbReference type="EMBL" id="CP002838">
    <property type="protein sequence ID" value="AEM39288.1"/>
    <property type="molecule type" value="Genomic_DNA"/>
</dbReference>
<protein>
    <submittedName>
        <fullName evidence="2">Uncharacterized protein</fullName>
    </submittedName>
</protein>
<dbReference type="HOGENOM" id="CLU_2127928_0_0_2"/>
<sequence length="113" mass="11173">MLRLILATTVSFFTTPVLGLFFPLIGLMIAGIIAGYAAGSPLTGFIASALGSLPWHLLAAHLFAAVLLGLLAGVAAGPLAYIAVVTIGVSVSGLGGLIGGLLASRASKSTPQS</sequence>